<dbReference type="InterPro" id="IPR015943">
    <property type="entry name" value="WD40/YVTN_repeat-like_dom_sf"/>
</dbReference>
<dbReference type="PANTHER" id="PTHR13211">
    <property type="entry name" value="TELOMERASE CAJAL BODY PROTEIN 1"/>
    <property type="match status" value="1"/>
</dbReference>
<dbReference type="AlphaFoldDB" id="A0AAD7K909"/>
<evidence type="ECO:0000256" key="1">
    <source>
        <dbReference type="SAM" id="MobiDB-lite"/>
    </source>
</evidence>
<comment type="caution">
    <text evidence="2">The sequence shown here is derived from an EMBL/GenBank/DDBJ whole genome shotgun (WGS) entry which is preliminary data.</text>
</comment>
<dbReference type="Gene3D" id="2.130.10.10">
    <property type="entry name" value="YVTN repeat-like/Quinoprotein amine dehydrogenase"/>
    <property type="match status" value="1"/>
</dbReference>
<feature type="region of interest" description="Disordered" evidence="1">
    <location>
        <begin position="371"/>
        <end position="413"/>
    </location>
</feature>
<evidence type="ECO:0000313" key="3">
    <source>
        <dbReference type="Proteomes" id="UP001215598"/>
    </source>
</evidence>
<gene>
    <name evidence="2" type="ORF">B0H16DRAFT_1499363</name>
</gene>
<dbReference type="InterPro" id="IPR051150">
    <property type="entry name" value="SWT21/TCAB1_mRNA_Telomere"/>
</dbReference>
<accession>A0AAD7K909</accession>
<feature type="compositionally biased region" description="Acidic residues" evidence="1">
    <location>
        <begin position="385"/>
        <end position="394"/>
    </location>
</feature>
<dbReference type="SUPFAM" id="SSF50978">
    <property type="entry name" value="WD40 repeat-like"/>
    <property type="match status" value="1"/>
</dbReference>
<dbReference type="PANTHER" id="PTHR13211:SF0">
    <property type="entry name" value="TELOMERASE CAJAL BODY PROTEIN 1"/>
    <property type="match status" value="1"/>
</dbReference>
<sequence>MDGSTAAAYSWTPPEFNLSEPPKPAELWSIPSDSALLGNFARSAKWCPDGSVALVQCEHREFRVSPSNPGADSQVPSIPLVRTLPQPAPILDYVWYPTASPANPASFCFVASVRETPVKLLDASDGRLRASYPIVDHRERQIAPHSLTFNLSATKLYCGFEDAIEVFDVGRPGEGTRLPTSPSKKSRDGLKGIISALAFSPSYDSDLYAAGSLATSPGNIALFTETDGATAVNFVSGGPEAGVTQLHFNPMRPHILYAAFRRRRAIYSWDLRADVNAPVTVYSPTGNVVDPLVGETNQKRRFDVDVAGRFLGVGDQEGNINIFDLSATAKEGPSTNNLPIVTPRLTWRAHEDAIGGVSFHPARSALLSNSGSRHFQTHAEQDSSSSEDSDEDSNVEVNTRTRSIRRPATRPTPIPLDASIKLWEFRPFADPTNSLIP</sequence>
<feature type="region of interest" description="Disordered" evidence="1">
    <location>
        <begin position="1"/>
        <end position="22"/>
    </location>
</feature>
<organism evidence="2 3">
    <name type="scientific">Mycena metata</name>
    <dbReference type="NCBI Taxonomy" id="1033252"/>
    <lineage>
        <taxon>Eukaryota</taxon>
        <taxon>Fungi</taxon>
        <taxon>Dikarya</taxon>
        <taxon>Basidiomycota</taxon>
        <taxon>Agaricomycotina</taxon>
        <taxon>Agaricomycetes</taxon>
        <taxon>Agaricomycetidae</taxon>
        <taxon>Agaricales</taxon>
        <taxon>Marasmiineae</taxon>
        <taxon>Mycenaceae</taxon>
        <taxon>Mycena</taxon>
    </lineage>
</organism>
<reference evidence="2" key="1">
    <citation type="submission" date="2023-03" db="EMBL/GenBank/DDBJ databases">
        <title>Massive genome expansion in bonnet fungi (Mycena s.s.) driven by repeated elements and novel gene families across ecological guilds.</title>
        <authorList>
            <consortium name="Lawrence Berkeley National Laboratory"/>
            <person name="Harder C.B."/>
            <person name="Miyauchi S."/>
            <person name="Viragh M."/>
            <person name="Kuo A."/>
            <person name="Thoen E."/>
            <person name="Andreopoulos B."/>
            <person name="Lu D."/>
            <person name="Skrede I."/>
            <person name="Drula E."/>
            <person name="Henrissat B."/>
            <person name="Morin E."/>
            <person name="Kohler A."/>
            <person name="Barry K."/>
            <person name="LaButti K."/>
            <person name="Morin E."/>
            <person name="Salamov A."/>
            <person name="Lipzen A."/>
            <person name="Mereny Z."/>
            <person name="Hegedus B."/>
            <person name="Baldrian P."/>
            <person name="Stursova M."/>
            <person name="Weitz H."/>
            <person name="Taylor A."/>
            <person name="Grigoriev I.V."/>
            <person name="Nagy L.G."/>
            <person name="Martin F."/>
            <person name="Kauserud H."/>
        </authorList>
    </citation>
    <scope>NUCLEOTIDE SEQUENCE</scope>
    <source>
        <strain evidence="2">CBHHK182m</strain>
    </source>
</reference>
<dbReference type="InterPro" id="IPR036322">
    <property type="entry name" value="WD40_repeat_dom_sf"/>
</dbReference>
<dbReference type="Proteomes" id="UP001215598">
    <property type="component" value="Unassembled WGS sequence"/>
</dbReference>
<dbReference type="EMBL" id="JARKIB010000005">
    <property type="protein sequence ID" value="KAJ7779598.1"/>
    <property type="molecule type" value="Genomic_DNA"/>
</dbReference>
<name>A0AAD7K909_9AGAR</name>
<evidence type="ECO:0000313" key="2">
    <source>
        <dbReference type="EMBL" id="KAJ7779598.1"/>
    </source>
</evidence>
<proteinExistence type="predicted"/>
<protein>
    <submittedName>
        <fullName evidence="2">WD40-repeat-containing domain protein</fullName>
    </submittedName>
</protein>
<keyword evidence="3" id="KW-1185">Reference proteome</keyword>